<dbReference type="GeneID" id="121229650"/>
<proteinExistence type="predicted"/>
<accession>A0ABM3BTG3</accession>
<evidence type="ECO:0000313" key="1">
    <source>
        <dbReference type="Proteomes" id="UP000818029"/>
    </source>
</evidence>
<protein>
    <submittedName>
        <fullName evidence="2">Photosystem I reaction center subunit N, chloroplastic-like</fullName>
    </submittedName>
</protein>
<sequence>MAAMNSSVLACNYAIPGSGLNAKIPQCFSCFPVLPGGYKLPVIRAQQQGKVSGSKESSGNEGKSCYGIWQLPFSPAAASSANAGSLMITLKRAKLTRS</sequence>
<reference evidence="2" key="2">
    <citation type="submission" date="2025-08" db="UniProtKB">
        <authorList>
            <consortium name="RefSeq"/>
        </authorList>
    </citation>
    <scope>IDENTIFICATION</scope>
</reference>
<keyword evidence="1" id="KW-1185">Reference proteome</keyword>
<organism evidence="1 2">
    <name type="scientific">Gossypium hirsutum</name>
    <name type="common">Upland cotton</name>
    <name type="synonym">Gossypium mexicanum</name>
    <dbReference type="NCBI Taxonomy" id="3635"/>
    <lineage>
        <taxon>Eukaryota</taxon>
        <taxon>Viridiplantae</taxon>
        <taxon>Streptophyta</taxon>
        <taxon>Embryophyta</taxon>
        <taxon>Tracheophyta</taxon>
        <taxon>Spermatophyta</taxon>
        <taxon>Magnoliopsida</taxon>
        <taxon>eudicotyledons</taxon>
        <taxon>Gunneridae</taxon>
        <taxon>Pentapetalae</taxon>
        <taxon>rosids</taxon>
        <taxon>malvids</taxon>
        <taxon>Malvales</taxon>
        <taxon>Malvaceae</taxon>
        <taxon>Malvoideae</taxon>
        <taxon>Gossypium</taxon>
    </lineage>
</organism>
<dbReference type="RefSeq" id="XP_040970341.1">
    <property type="nucleotide sequence ID" value="XM_041114407.1"/>
</dbReference>
<evidence type="ECO:0000313" key="2">
    <source>
        <dbReference type="RefSeq" id="XP_040970341.1"/>
    </source>
</evidence>
<gene>
    <name evidence="2" type="primary">LOC121229650</name>
</gene>
<dbReference type="Proteomes" id="UP000818029">
    <property type="component" value="Chromosome A05"/>
</dbReference>
<reference evidence="1" key="1">
    <citation type="journal article" date="2020" name="Nat. Genet.">
        <title>Genomic diversifications of five Gossypium allopolyploid species and their impact on cotton improvement.</title>
        <authorList>
            <person name="Chen Z.J."/>
            <person name="Sreedasyam A."/>
            <person name="Ando A."/>
            <person name="Song Q."/>
            <person name="De Santiago L.M."/>
            <person name="Hulse-Kemp A.M."/>
            <person name="Ding M."/>
            <person name="Ye W."/>
            <person name="Kirkbride R.C."/>
            <person name="Jenkins J."/>
            <person name="Plott C."/>
            <person name="Lovell J."/>
            <person name="Lin Y.M."/>
            <person name="Vaughn R."/>
            <person name="Liu B."/>
            <person name="Simpson S."/>
            <person name="Scheffler B.E."/>
            <person name="Wen L."/>
            <person name="Saski C.A."/>
            <person name="Grover C.E."/>
            <person name="Hu G."/>
            <person name="Conover J.L."/>
            <person name="Carlson J.W."/>
            <person name="Shu S."/>
            <person name="Boston L.B."/>
            <person name="Williams M."/>
            <person name="Peterson D.G."/>
            <person name="McGee K."/>
            <person name="Jones D.C."/>
            <person name="Wendel J.F."/>
            <person name="Stelly D.M."/>
            <person name="Grimwood J."/>
            <person name="Schmutz J."/>
        </authorList>
    </citation>
    <scope>NUCLEOTIDE SEQUENCE [LARGE SCALE GENOMIC DNA]</scope>
    <source>
        <strain evidence="1">cv. TM-1</strain>
    </source>
</reference>
<name>A0ABM3BTG3_GOSHI</name>